<sequence length="395" mass="45716">MWNLVQQQCSPWIVLSLGAYLLLVQLLRTRNLRNLHEKHAQYIPNPYSMDYKTAHEILKNTLLREFPFMHGFGTQWALVKSYGIASGTKLLVQTRRLTTPSKVGKRSEDTGVLLGEVLISGIDSPRGREALAKMNWIHRQYGARIGNDEMIHTLVLFVLEPQRWVDCYEWRTLSELERVAYFVYWREIGSRMGMRGIPETLEDLRCWAHSFEKTHMVYAESNRLCTVATMDLFVRGLPGFMQDFAKTVMACFLEPHVRPTLGVKEPPPAFVAGVEWLFWVRRMVIRWLLLPRFHDMSILSSPDQDTGRINRKAYLFEPWYVPEDTWSTVRKKLLGSSRPLPGPEYMSEGYLPRELGPTEYKERSKEPVEREAEEMRQYALKGGASGMGCPFSFGG</sequence>
<reference evidence="3" key="2">
    <citation type="submission" date="2020-02" db="EMBL/GenBank/DDBJ databases">
        <authorList>
            <person name="Gilchrist C.L.M."/>
            <person name="Chooi Y.-H."/>
        </authorList>
    </citation>
    <scope>NUCLEOTIDE SEQUENCE</scope>
    <source>
        <strain evidence="3">MST-FP2251</strain>
    </source>
</reference>
<keyword evidence="1" id="KW-0812">Transmembrane</keyword>
<dbReference type="PANTHER" id="PTHR36124">
    <property type="match status" value="1"/>
</dbReference>
<reference evidence="3" key="1">
    <citation type="journal article" date="2019" name="Beilstein J. Org. Chem.">
        <title>Nanangenines: drimane sesquiterpenoids as the dominant metabolite cohort of a novel Australian fungus, Aspergillus nanangensis.</title>
        <authorList>
            <person name="Lacey H.J."/>
            <person name="Gilchrist C.L.M."/>
            <person name="Crombie A."/>
            <person name="Kalaitzis J.A."/>
            <person name="Vuong D."/>
            <person name="Rutledge P.J."/>
            <person name="Turner P."/>
            <person name="Pitt J.I."/>
            <person name="Lacey E."/>
            <person name="Chooi Y.H."/>
            <person name="Piggott A.M."/>
        </authorList>
    </citation>
    <scope>NUCLEOTIDE SEQUENCE</scope>
    <source>
        <strain evidence="3">MST-FP2251</strain>
    </source>
</reference>
<feature type="transmembrane region" description="Helical" evidence="1">
    <location>
        <begin position="12"/>
        <end position="29"/>
    </location>
</feature>
<keyword evidence="1" id="KW-0472">Membrane</keyword>
<dbReference type="Pfam" id="PF09995">
    <property type="entry name" value="MPAB_Lcp_cat"/>
    <property type="match status" value="1"/>
</dbReference>
<organism evidence="3 4">
    <name type="scientific">Aspergillus nanangensis</name>
    <dbReference type="NCBI Taxonomy" id="2582783"/>
    <lineage>
        <taxon>Eukaryota</taxon>
        <taxon>Fungi</taxon>
        <taxon>Dikarya</taxon>
        <taxon>Ascomycota</taxon>
        <taxon>Pezizomycotina</taxon>
        <taxon>Eurotiomycetes</taxon>
        <taxon>Eurotiomycetidae</taxon>
        <taxon>Eurotiales</taxon>
        <taxon>Aspergillaceae</taxon>
        <taxon>Aspergillus</taxon>
        <taxon>Aspergillus subgen. Circumdati</taxon>
    </lineage>
</organism>
<evidence type="ECO:0000256" key="1">
    <source>
        <dbReference type="SAM" id="Phobius"/>
    </source>
</evidence>
<comment type="caution">
    <text evidence="3">The sequence shown here is derived from an EMBL/GenBank/DDBJ whole genome shotgun (WGS) entry which is preliminary data.</text>
</comment>
<protein>
    <recommendedName>
        <fullName evidence="2">ER-bound oxygenase mpaB/mpaB'/Rubber oxygenase catalytic domain-containing protein</fullName>
    </recommendedName>
</protein>
<dbReference type="InterPro" id="IPR046366">
    <property type="entry name" value="MPAB"/>
</dbReference>
<keyword evidence="1" id="KW-1133">Transmembrane helix</keyword>
<feature type="domain" description="ER-bound oxygenase mpaB/mpaB'/Rubber oxygenase catalytic" evidence="2">
    <location>
        <begin position="139"/>
        <end position="269"/>
    </location>
</feature>
<evidence type="ECO:0000259" key="2">
    <source>
        <dbReference type="Pfam" id="PF09995"/>
    </source>
</evidence>
<dbReference type="InterPro" id="IPR018713">
    <property type="entry name" value="MPAB/Lcp_cat_dom"/>
</dbReference>
<gene>
    <name evidence="3" type="ORF">FE257_010018</name>
</gene>
<dbReference type="GO" id="GO:0016491">
    <property type="term" value="F:oxidoreductase activity"/>
    <property type="evidence" value="ECO:0007669"/>
    <property type="project" value="InterPro"/>
</dbReference>
<evidence type="ECO:0000313" key="3">
    <source>
        <dbReference type="EMBL" id="KAF9893848.1"/>
    </source>
</evidence>
<name>A0AAD4GZN2_ASPNN</name>
<keyword evidence="4" id="KW-1185">Reference proteome</keyword>
<proteinExistence type="predicted"/>
<dbReference type="EMBL" id="VCAU01000006">
    <property type="protein sequence ID" value="KAF9893848.1"/>
    <property type="molecule type" value="Genomic_DNA"/>
</dbReference>
<dbReference type="AlphaFoldDB" id="A0AAD4GZN2"/>
<accession>A0AAD4GZN2</accession>
<evidence type="ECO:0000313" key="4">
    <source>
        <dbReference type="Proteomes" id="UP001194746"/>
    </source>
</evidence>
<dbReference type="PANTHER" id="PTHR36124:SF1">
    <property type="entry name" value="ER-BOUND OXYGENASE MPAB_MPAB'_RUBBER OXYGENASE CATALYTIC DOMAIN-CONTAINING PROTEIN"/>
    <property type="match status" value="1"/>
</dbReference>
<dbReference type="Proteomes" id="UP001194746">
    <property type="component" value="Unassembled WGS sequence"/>
</dbReference>